<reference evidence="3" key="1">
    <citation type="submission" date="2016-06" db="UniProtKB">
        <authorList>
            <consortium name="WormBaseParasite"/>
        </authorList>
    </citation>
    <scope>IDENTIFICATION</scope>
</reference>
<proteinExistence type="predicted"/>
<gene>
    <name evidence="1" type="ORF">SCUD_LOCUS14263</name>
</gene>
<reference evidence="1 2" key="2">
    <citation type="submission" date="2018-11" db="EMBL/GenBank/DDBJ databases">
        <authorList>
            <consortium name="Pathogen Informatics"/>
        </authorList>
    </citation>
    <scope>NUCLEOTIDE SEQUENCE [LARGE SCALE GENOMIC DNA]</scope>
    <source>
        <strain evidence="1">Dakar</strain>
        <strain evidence="2">Dakar, Senegal</strain>
    </source>
</reference>
<keyword evidence="2" id="KW-1185">Reference proteome</keyword>
<organism evidence="3">
    <name type="scientific">Schistosoma curassoni</name>
    <dbReference type="NCBI Taxonomy" id="6186"/>
    <lineage>
        <taxon>Eukaryota</taxon>
        <taxon>Metazoa</taxon>
        <taxon>Spiralia</taxon>
        <taxon>Lophotrochozoa</taxon>
        <taxon>Platyhelminthes</taxon>
        <taxon>Trematoda</taxon>
        <taxon>Digenea</taxon>
        <taxon>Strigeidida</taxon>
        <taxon>Schistosomatoidea</taxon>
        <taxon>Schistosomatidae</taxon>
        <taxon>Schistosoma</taxon>
    </lineage>
</organism>
<name>A0A183KGW1_9TREM</name>
<accession>A0A183KGW1</accession>
<evidence type="ECO:0000313" key="3">
    <source>
        <dbReference type="WBParaSite" id="SCUD_0001426301-mRNA-1"/>
    </source>
</evidence>
<evidence type="ECO:0000313" key="2">
    <source>
        <dbReference type="Proteomes" id="UP000279833"/>
    </source>
</evidence>
<dbReference type="Proteomes" id="UP000279833">
    <property type="component" value="Unassembled WGS sequence"/>
</dbReference>
<sequence length="78" mass="9224">MRVLNCLYIVSMYLVIQQDQSDPVVLQRRSYFDFLLAKTKYNQTQCHVLQILVLFLKLELFLPKLNVLKVVKNSFQSS</sequence>
<protein>
    <submittedName>
        <fullName evidence="3">Secreted protein</fullName>
    </submittedName>
</protein>
<dbReference type="EMBL" id="UZAK01036557">
    <property type="protein sequence ID" value="VDP55866.1"/>
    <property type="molecule type" value="Genomic_DNA"/>
</dbReference>
<evidence type="ECO:0000313" key="1">
    <source>
        <dbReference type="EMBL" id="VDP55866.1"/>
    </source>
</evidence>
<dbReference type="WBParaSite" id="SCUD_0001426301-mRNA-1">
    <property type="protein sequence ID" value="SCUD_0001426301-mRNA-1"/>
    <property type="gene ID" value="SCUD_0001426301"/>
</dbReference>
<dbReference type="AlphaFoldDB" id="A0A183KGW1"/>